<gene>
    <name evidence="1" type="ORF">HNQ68_000802</name>
</gene>
<keyword evidence="2" id="KW-1185">Reference proteome</keyword>
<evidence type="ECO:0000313" key="2">
    <source>
        <dbReference type="Proteomes" id="UP000531231"/>
    </source>
</evidence>
<dbReference type="EMBL" id="JACHIL010000001">
    <property type="protein sequence ID" value="MBB5090290.1"/>
    <property type="molecule type" value="Genomic_DNA"/>
</dbReference>
<dbReference type="AlphaFoldDB" id="A0A7W8AHE4"/>
<protein>
    <submittedName>
        <fullName evidence="1">Uncharacterized protein</fullName>
    </submittedName>
</protein>
<proteinExistence type="predicted"/>
<name>A0A7W8AHE4_9HYPH</name>
<organism evidence="1 2">
    <name type="scientific">Pseudochrobactrum saccharolyticum</name>
    <dbReference type="NCBI Taxonomy" id="354352"/>
    <lineage>
        <taxon>Bacteria</taxon>
        <taxon>Pseudomonadati</taxon>
        <taxon>Pseudomonadota</taxon>
        <taxon>Alphaproteobacteria</taxon>
        <taxon>Hyphomicrobiales</taxon>
        <taxon>Brucellaceae</taxon>
        <taxon>Pseudochrobactrum</taxon>
    </lineage>
</organism>
<comment type="caution">
    <text evidence="1">The sequence shown here is derived from an EMBL/GenBank/DDBJ whole genome shotgun (WGS) entry which is preliminary data.</text>
</comment>
<evidence type="ECO:0000313" key="1">
    <source>
        <dbReference type="EMBL" id="MBB5090290.1"/>
    </source>
</evidence>
<dbReference type="Proteomes" id="UP000531231">
    <property type="component" value="Unassembled WGS sequence"/>
</dbReference>
<sequence>MQRYRFDQKTIVVQAIVEMIKRGVPASEMDIYLSRMGPVDLDMLQQCMDEVYAYIAQEEEREQELYQDRAVA</sequence>
<dbReference type="RefSeq" id="WP_022710234.1">
    <property type="nucleotide sequence ID" value="NZ_JACHIL010000001.1"/>
</dbReference>
<reference evidence="1 2" key="1">
    <citation type="submission" date="2020-08" db="EMBL/GenBank/DDBJ databases">
        <title>Genomic Encyclopedia of Type Strains, Phase IV (KMG-IV): sequencing the most valuable type-strain genomes for metagenomic binning, comparative biology and taxonomic classification.</title>
        <authorList>
            <person name="Goeker M."/>
        </authorList>
    </citation>
    <scope>NUCLEOTIDE SEQUENCE [LARGE SCALE GENOMIC DNA]</scope>
    <source>
        <strain evidence="1 2">DSM 25620</strain>
    </source>
</reference>
<accession>A0A7W8AHE4</accession>